<keyword evidence="9" id="KW-1185">Reference proteome</keyword>
<dbReference type="Proteomes" id="UP000009328">
    <property type="component" value="Unassembled WGS sequence"/>
</dbReference>
<dbReference type="FunCoup" id="K0KXG5">
    <property type="interactions" value="210"/>
</dbReference>
<feature type="region of interest" description="Disordered" evidence="6">
    <location>
        <begin position="535"/>
        <end position="559"/>
    </location>
</feature>
<dbReference type="Gene3D" id="1.20.1740.10">
    <property type="entry name" value="Amino acid/polyamine transporter I"/>
    <property type="match status" value="1"/>
</dbReference>
<dbReference type="eggNOG" id="KOG1289">
    <property type="taxonomic scope" value="Eukaryota"/>
</dbReference>
<dbReference type="InParanoid" id="K0KXG5"/>
<dbReference type="PIRSF" id="PIRSF006060">
    <property type="entry name" value="AA_transporter"/>
    <property type="match status" value="1"/>
</dbReference>
<dbReference type="PANTHER" id="PTHR45649">
    <property type="entry name" value="AMINO-ACID PERMEASE BAT1"/>
    <property type="match status" value="1"/>
</dbReference>
<dbReference type="InterPro" id="IPR002293">
    <property type="entry name" value="AA/rel_permease1"/>
</dbReference>
<feature type="transmembrane region" description="Helical" evidence="7">
    <location>
        <begin position="499"/>
        <end position="520"/>
    </location>
</feature>
<comment type="caution">
    <text evidence="8">The sequence shown here is derived from an EMBL/GenBank/DDBJ whole genome shotgun (WGS) entry which is preliminary data.</text>
</comment>
<dbReference type="AlphaFoldDB" id="K0KXG5"/>
<feature type="transmembrane region" description="Helical" evidence="7">
    <location>
        <begin position="184"/>
        <end position="204"/>
    </location>
</feature>
<dbReference type="HOGENOM" id="CLU_004495_0_3_1"/>
<evidence type="ECO:0000256" key="2">
    <source>
        <dbReference type="ARBA" id="ARBA00022448"/>
    </source>
</evidence>
<dbReference type="GO" id="GO:0016020">
    <property type="term" value="C:membrane"/>
    <property type="evidence" value="ECO:0007669"/>
    <property type="project" value="UniProtKB-SubCell"/>
</dbReference>
<evidence type="ECO:0000256" key="4">
    <source>
        <dbReference type="ARBA" id="ARBA00022989"/>
    </source>
</evidence>
<evidence type="ECO:0000256" key="1">
    <source>
        <dbReference type="ARBA" id="ARBA00004141"/>
    </source>
</evidence>
<dbReference type="PANTHER" id="PTHR45649:SF6">
    <property type="entry name" value="GABA-SPECIFIC PERMEASE"/>
    <property type="match status" value="1"/>
</dbReference>
<accession>K0KXG5</accession>
<feature type="transmembrane region" description="Helical" evidence="7">
    <location>
        <begin position="62"/>
        <end position="82"/>
    </location>
</feature>
<sequence length="559" mass="60978">MTTDPEKTGYEVHETHTAHMRTITSKTVGQVNYINAREVTNAEDLLAEIGYKQELRRTYSTLQVFGIVFSIQGLLPSIATTMSTGLTVGTVSMIWGWFLAGFPIMGVGIAIAELASAIPTSGGLYYWTYQYAPVGWKAILSFIVGVTNSMDLCAGVCSITYGFAEQILATVYIAHDGDFKITRPIVYGVYAAGLFLQLFLAGISSANASRLQNLSIAANVGVVILFVIALPIVTHNTSTFNDSKFIFTSSPNFSDWPAGWSFLQFGLMPAVWTIGAFDSTVHMSEESKTPSRSIPIAIIGSIAACWIGGFLLTILIAACMPTDISSIISTESGQPLVEIIFKIMGKKWAITFSSLFAFCQLLMSTNILTAISRQIWAFARDDGLPFSPWIKIVHKKLKVPINAIIISDFIALLLGLLILAGPVASNALFSIGVIGCYVAYAIPQFLRLTSGRHIFNPGSFYTGKILSPIIHIVTIIYQIIICLLEMFPETRSVEGATTMNYSVVINCGIWILSLIYYYAFKRNIYNGPKSNLNDGEQDKINSSSTSIDEVIPPSKTGTF</sequence>
<evidence type="ECO:0000256" key="7">
    <source>
        <dbReference type="SAM" id="Phobius"/>
    </source>
</evidence>
<feature type="transmembrane region" description="Helical" evidence="7">
    <location>
        <begin position="94"/>
        <end position="127"/>
    </location>
</feature>
<feature type="transmembrane region" description="Helical" evidence="7">
    <location>
        <begin position="427"/>
        <end position="446"/>
    </location>
</feature>
<protein>
    <submittedName>
        <fullName evidence="8">GABA-specific permease</fullName>
    </submittedName>
</protein>
<feature type="transmembrane region" description="Helical" evidence="7">
    <location>
        <begin position="258"/>
        <end position="277"/>
    </location>
</feature>
<feature type="transmembrane region" description="Helical" evidence="7">
    <location>
        <begin position="399"/>
        <end position="421"/>
    </location>
</feature>
<evidence type="ECO:0000313" key="8">
    <source>
        <dbReference type="EMBL" id="CCH45753.1"/>
    </source>
</evidence>
<keyword evidence="3 7" id="KW-0812">Transmembrane</keyword>
<evidence type="ECO:0000256" key="6">
    <source>
        <dbReference type="SAM" id="MobiDB-lite"/>
    </source>
</evidence>
<dbReference type="Pfam" id="PF13520">
    <property type="entry name" value="AA_permease_2"/>
    <property type="match status" value="1"/>
</dbReference>
<dbReference type="EMBL" id="CAIF01000208">
    <property type="protein sequence ID" value="CCH45753.1"/>
    <property type="molecule type" value="Genomic_DNA"/>
</dbReference>
<evidence type="ECO:0000313" key="9">
    <source>
        <dbReference type="Proteomes" id="UP000009328"/>
    </source>
</evidence>
<feature type="transmembrane region" description="Helical" evidence="7">
    <location>
        <begin position="348"/>
        <end position="371"/>
    </location>
</feature>
<dbReference type="GO" id="GO:0022857">
    <property type="term" value="F:transmembrane transporter activity"/>
    <property type="evidence" value="ECO:0007669"/>
    <property type="project" value="InterPro"/>
</dbReference>
<evidence type="ECO:0000256" key="5">
    <source>
        <dbReference type="ARBA" id="ARBA00023136"/>
    </source>
</evidence>
<name>K0KXG5_WICCF</name>
<feature type="transmembrane region" description="Helical" evidence="7">
    <location>
        <begin position="216"/>
        <end position="238"/>
    </location>
</feature>
<dbReference type="STRING" id="1206466.K0KXG5"/>
<proteinExistence type="predicted"/>
<feature type="transmembrane region" description="Helical" evidence="7">
    <location>
        <begin position="298"/>
        <end position="328"/>
    </location>
</feature>
<comment type="subcellular location">
    <subcellularLocation>
        <location evidence="1">Membrane</location>
        <topology evidence="1">Multi-pass membrane protein</topology>
    </subcellularLocation>
</comment>
<feature type="transmembrane region" description="Helical" evidence="7">
    <location>
        <begin position="466"/>
        <end position="487"/>
    </location>
</feature>
<feature type="compositionally biased region" description="Polar residues" evidence="6">
    <location>
        <begin position="535"/>
        <end position="547"/>
    </location>
</feature>
<gene>
    <name evidence="8" type="ORF">BN7_5339</name>
</gene>
<organism evidence="8 9">
    <name type="scientific">Wickerhamomyces ciferrii (strain ATCC 14091 / BCRC 22168 / CBS 111 / JCM 3599 / NBRC 0793 / NRRL Y-1031 F-60-10)</name>
    <name type="common">Yeast</name>
    <name type="synonym">Pichia ciferrii</name>
    <dbReference type="NCBI Taxonomy" id="1206466"/>
    <lineage>
        <taxon>Eukaryota</taxon>
        <taxon>Fungi</taxon>
        <taxon>Dikarya</taxon>
        <taxon>Ascomycota</taxon>
        <taxon>Saccharomycotina</taxon>
        <taxon>Saccharomycetes</taxon>
        <taxon>Phaffomycetales</taxon>
        <taxon>Wickerhamomycetaceae</taxon>
        <taxon>Wickerhamomyces</taxon>
    </lineage>
</organism>
<keyword evidence="5 7" id="KW-0472">Membrane</keyword>
<reference evidence="8 9" key="1">
    <citation type="journal article" date="2012" name="Eukaryot. Cell">
        <title>Draft genome sequence of Wickerhamomyces ciferrii NRRL Y-1031 F-60-10.</title>
        <authorList>
            <person name="Schneider J."/>
            <person name="Andrea H."/>
            <person name="Blom J."/>
            <person name="Jaenicke S."/>
            <person name="Ruckert C."/>
            <person name="Schorsch C."/>
            <person name="Szczepanowski R."/>
            <person name="Farwick M."/>
            <person name="Goesmann A."/>
            <person name="Puhler A."/>
            <person name="Schaffer S."/>
            <person name="Tauch A."/>
            <person name="Kohler T."/>
            <person name="Brinkrolf K."/>
        </authorList>
    </citation>
    <scope>NUCLEOTIDE SEQUENCE [LARGE SCALE GENOMIC DNA]</scope>
    <source>
        <strain evidence="9">ATCC 14091 / BCRC 22168 / CBS 111 / JCM 3599 / NBRC 0793 / NRRL Y-1031 F-60-10</strain>
    </source>
</reference>
<evidence type="ECO:0000256" key="3">
    <source>
        <dbReference type="ARBA" id="ARBA00022692"/>
    </source>
</evidence>
<keyword evidence="2" id="KW-0813">Transport</keyword>
<keyword evidence="4 7" id="KW-1133">Transmembrane helix</keyword>